<proteinExistence type="predicted"/>
<accession>A0ABD3W7V1</accession>
<dbReference type="InterPro" id="IPR001507">
    <property type="entry name" value="ZP_dom"/>
</dbReference>
<keyword evidence="1" id="KW-0812">Transmembrane</keyword>
<gene>
    <name evidence="4" type="ORF">ACJMK2_042007</name>
</gene>
<dbReference type="Proteomes" id="UP001634394">
    <property type="component" value="Unassembled WGS sequence"/>
</dbReference>
<dbReference type="PROSITE" id="PS51034">
    <property type="entry name" value="ZP_2"/>
    <property type="match status" value="1"/>
</dbReference>
<feature type="domain" description="ZP" evidence="3">
    <location>
        <begin position="31"/>
        <end position="311"/>
    </location>
</feature>
<keyword evidence="2" id="KW-0732">Signal</keyword>
<feature type="transmembrane region" description="Helical" evidence="1">
    <location>
        <begin position="352"/>
        <end position="376"/>
    </location>
</feature>
<evidence type="ECO:0000256" key="1">
    <source>
        <dbReference type="SAM" id="Phobius"/>
    </source>
</evidence>
<keyword evidence="5" id="KW-1185">Reference proteome</keyword>
<dbReference type="EMBL" id="JBJQND010000008">
    <property type="protein sequence ID" value="KAL3869313.1"/>
    <property type="molecule type" value="Genomic_DNA"/>
</dbReference>
<evidence type="ECO:0000259" key="3">
    <source>
        <dbReference type="PROSITE" id="PS51034"/>
    </source>
</evidence>
<evidence type="ECO:0000313" key="4">
    <source>
        <dbReference type="EMBL" id="KAL3869313.1"/>
    </source>
</evidence>
<keyword evidence="1" id="KW-1133">Transmembrane helix</keyword>
<evidence type="ECO:0000313" key="5">
    <source>
        <dbReference type="Proteomes" id="UP001634394"/>
    </source>
</evidence>
<organism evidence="4 5">
    <name type="scientific">Sinanodonta woodiana</name>
    <name type="common">Chinese pond mussel</name>
    <name type="synonym">Anodonta woodiana</name>
    <dbReference type="NCBI Taxonomy" id="1069815"/>
    <lineage>
        <taxon>Eukaryota</taxon>
        <taxon>Metazoa</taxon>
        <taxon>Spiralia</taxon>
        <taxon>Lophotrochozoa</taxon>
        <taxon>Mollusca</taxon>
        <taxon>Bivalvia</taxon>
        <taxon>Autobranchia</taxon>
        <taxon>Heteroconchia</taxon>
        <taxon>Palaeoheterodonta</taxon>
        <taxon>Unionida</taxon>
        <taxon>Unionoidea</taxon>
        <taxon>Unionidae</taxon>
        <taxon>Unioninae</taxon>
        <taxon>Sinanodonta</taxon>
    </lineage>
</organism>
<name>A0ABD3W7V1_SINWO</name>
<feature type="chain" id="PRO_5044861115" description="ZP domain-containing protein" evidence="2">
    <location>
        <begin position="24"/>
        <end position="406"/>
    </location>
</feature>
<evidence type="ECO:0000256" key="2">
    <source>
        <dbReference type="SAM" id="SignalP"/>
    </source>
</evidence>
<protein>
    <recommendedName>
        <fullName evidence="3">ZP domain-containing protein</fullName>
    </recommendedName>
</protein>
<dbReference type="AlphaFoldDB" id="A0ABD3W7V1"/>
<reference evidence="4 5" key="1">
    <citation type="submission" date="2024-11" db="EMBL/GenBank/DDBJ databases">
        <title>Chromosome-level genome assembly of the freshwater bivalve Anodonta woodiana.</title>
        <authorList>
            <person name="Chen X."/>
        </authorList>
    </citation>
    <scope>NUCLEOTIDE SEQUENCE [LARGE SCALE GENOMIC DNA]</scope>
    <source>
        <strain evidence="4">MN2024</strain>
        <tissue evidence="4">Gills</tissue>
    </source>
</reference>
<comment type="caution">
    <text evidence="4">The sequence shown here is derived from an EMBL/GenBank/DDBJ whole genome shotgun (WGS) entry which is preliminary data.</text>
</comment>
<keyword evidence="1" id="KW-0472">Membrane</keyword>
<sequence length="406" mass="45850">MASFNHTLKVILLLTIWMRRCYAQVESGHAYCSRDSTTRTLRMRLYIIKGTEMIYRVYPITSQYVEWKNSTCNINMSSASTSIESNHYVNIDTLVYANECGAERTAGTNRFTWRFRTRKDPTEIWTHAGDSIYVIECNYDTAIDTYTQTVVEVLDAIQQVEAIKPVNESLSLIAVDTNNQRVLNVKLGDIIKLEMVMDLNDNYRDNVSPYGVAPYNCKASGSCNFDQAYTEQIINTEGCPNTAPNVILDPSKEFIKRVTTTTEFRTTSGTIEVRTFTGQPGRLCFSCYVIFCFGNRSASSDKRCDNYCLNPTQSGRRRRQASLEEGTKVILELNVNTGDGLKESTHSEVTPIILAVTSVVLLIAISAIVCFAIFFIKHRRGIREDHKTLAPYKASPYVPGNDVCKY</sequence>
<feature type="signal peptide" evidence="2">
    <location>
        <begin position="1"/>
        <end position="23"/>
    </location>
</feature>